<keyword evidence="3" id="KW-1185">Reference proteome</keyword>
<dbReference type="PANTHER" id="PTHR42993">
    <property type="entry name" value="MAOC-LIKE DEHYDRATASE DOMAIN-CONTAINING PROTEIN"/>
    <property type="match status" value="1"/>
</dbReference>
<reference evidence="2" key="1">
    <citation type="submission" date="2022-11" db="EMBL/GenBank/DDBJ databases">
        <title>Hoeflea poritis sp. nov., isolated from scleractinian coral Porites lutea.</title>
        <authorList>
            <person name="Zhang G."/>
            <person name="Wei Q."/>
            <person name="Cai L."/>
        </authorList>
    </citation>
    <scope>NUCLEOTIDE SEQUENCE</scope>
    <source>
        <strain evidence="2">E7-10</strain>
    </source>
</reference>
<gene>
    <name evidence="2" type="ORF">OOZ53_17505</name>
</gene>
<feature type="domain" description="MaoC-like" evidence="1">
    <location>
        <begin position="14"/>
        <end position="131"/>
    </location>
</feature>
<dbReference type="InterPro" id="IPR029069">
    <property type="entry name" value="HotDog_dom_sf"/>
</dbReference>
<dbReference type="RefSeq" id="WP_271090966.1">
    <property type="nucleotide sequence ID" value="NZ_JAPJZH010000011.1"/>
</dbReference>
<organism evidence="2 3">
    <name type="scientific">Hoeflea poritis</name>
    <dbReference type="NCBI Taxonomy" id="2993659"/>
    <lineage>
        <taxon>Bacteria</taxon>
        <taxon>Pseudomonadati</taxon>
        <taxon>Pseudomonadota</taxon>
        <taxon>Alphaproteobacteria</taxon>
        <taxon>Hyphomicrobiales</taxon>
        <taxon>Rhizobiaceae</taxon>
        <taxon>Hoeflea</taxon>
    </lineage>
</organism>
<protein>
    <submittedName>
        <fullName evidence="2">MaoC family dehydratase</fullName>
    </submittedName>
</protein>
<dbReference type="Pfam" id="PF01575">
    <property type="entry name" value="MaoC_dehydratas"/>
    <property type="match status" value="1"/>
</dbReference>
<accession>A0ABT4VR15</accession>
<dbReference type="Proteomes" id="UP001148313">
    <property type="component" value="Unassembled WGS sequence"/>
</dbReference>
<dbReference type="SUPFAM" id="SSF54637">
    <property type="entry name" value="Thioesterase/thiol ester dehydrase-isomerase"/>
    <property type="match status" value="1"/>
</dbReference>
<name>A0ABT4VR15_9HYPH</name>
<dbReference type="Gene3D" id="3.10.129.10">
    <property type="entry name" value="Hotdog Thioesterase"/>
    <property type="match status" value="1"/>
</dbReference>
<comment type="caution">
    <text evidence="2">The sequence shown here is derived from an EMBL/GenBank/DDBJ whole genome shotgun (WGS) entry which is preliminary data.</text>
</comment>
<evidence type="ECO:0000313" key="3">
    <source>
        <dbReference type="Proteomes" id="UP001148313"/>
    </source>
</evidence>
<dbReference type="PANTHER" id="PTHR42993:SF1">
    <property type="entry name" value="MAOC-LIKE DEHYDRATASE DOMAIN-CONTAINING PROTEIN"/>
    <property type="match status" value="1"/>
</dbReference>
<dbReference type="EMBL" id="JAPJZH010000011">
    <property type="protein sequence ID" value="MDA4847160.1"/>
    <property type="molecule type" value="Genomic_DNA"/>
</dbReference>
<proteinExistence type="predicted"/>
<evidence type="ECO:0000259" key="1">
    <source>
        <dbReference type="Pfam" id="PF01575"/>
    </source>
</evidence>
<dbReference type="InterPro" id="IPR002539">
    <property type="entry name" value="MaoC-like_dom"/>
</dbReference>
<dbReference type="CDD" id="cd03450">
    <property type="entry name" value="NodN"/>
    <property type="match status" value="1"/>
</dbReference>
<evidence type="ECO:0000313" key="2">
    <source>
        <dbReference type="EMBL" id="MDA4847160.1"/>
    </source>
</evidence>
<sequence length="167" mass="19287">MPRVLSLVELDDLVGTELGVSEWIHVDQKMIDTFADATHDHQFIHVDPERAKAETPFGGTIAHGFLSLSLLSAMNYECMPEVREKRMGINYGFNKIRFLTPVRSGWHVRGRFILKERRYRGPDMVMLTNHVTVEIKEEKKPAITAEWLTIIRFDAEDHPERQRASAE</sequence>
<dbReference type="InterPro" id="IPR039375">
    <property type="entry name" value="NodN-like"/>
</dbReference>